<dbReference type="GO" id="GO:0016020">
    <property type="term" value="C:membrane"/>
    <property type="evidence" value="ECO:0007669"/>
    <property type="project" value="UniProtKB-SubCell"/>
</dbReference>
<evidence type="ECO:0000256" key="1">
    <source>
        <dbReference type="ARBA" id="ARBA00004141"/>
    </source>
</evidence>
<evidence type="ECO:0000256" key="3">
    <source>
        <dbReference type="ARBA" id="ARBA00022679"/>
    </source>
</evidence>
<keyword evidence="4 7" id="KW-0812">Transmembrane</keyword>
<accession>A0A9X2XTR1</accession>
<evidence type="ECO:0000256" key="2">
    <source>
        <dbReference type="ARBA" id="ARBA00006464"/>
    </source>
</evidence>
<sequence length="463" mass="54173">MKKHFINFLQAGLVGFDIITLNCWAFIAYWICDSSIPDAFLAYYSRFVIVLNLLWIAVSWIGKLYREDFIVTFESFSRKTFRIYFTWISAAILYLFFFRQFDLSRSFILISVIGYGFVLFINRLAYLSLFRLLHNHIHSTRNVLILGYNKVSKKIVEYVENSGFDVRIIGFCEESKNVTELTTYPVISGVEGATKASVDFQVNEIYSTISPEQDPRIYQIMQHADQECIRFKIVPDLSVFINCPVSVSYLNDLPVLSLHKEPLDNLGNMVKKRLFDIVFSLFVIIFILSWLIPILSLLIFLESPGPVFFLQYRTGKDKKIFKCFKFRSMKVNGDSNLRQATKDDDRLTKIGKFIRRTSLDEYPQFFNVLLGNMSIVGPRPHMLKHTNDYSKLISRYMVRQFLKPGITGWAQVNGFRGETKTLDQMQQRVEHDIWYMENWSLWLDVRIIFLTVFNAVKGEKNAY</sequence>
<dbReference type="NCBIfam" id="TIGR03023">
    <property type="entry name" value="WcaJ_sugtrans"/>
    <property type="match status" value="1"/>
</dbReference>
<evidence type="ECO:0000256" key="7">
    <source>
        <dbReference type="SAM" id="Phobius"/>
    </source>
</evidence>
<keyword evidence="6 7" id="KW-0472">Membrane</keyword>
<evidence type="ECO:0000256" key="4">
    <source>
        <dbReference type="ARBA" id="ARBA00022692"/>
    </source>
</evidence>
<name>A0A9X2XTR1_9BACT</name>
<evidence type="ECO:0000256" key="5">
    <source>
        <dbReference type="ARBA" id="ARBA00022989"/>
    </source>
</evidence>
<dbReference type="Pfam" id="PF02397">
    <property type="entry name" value="Bac_transf"/>
    <property type="match status" value="1"/>
</dbReference>
<dbReference type="GO" id="GO:0089702">
    <property type="term" value="F:undecaprenyl-phosphate glucose phosphotransferase activity"/>
    <property type="evidence" value="ECO:0007669"/>
    <property type="project" value="UniProtKB-EC"/>
</dbReference>
<dbReference type="EMBL" id="JAOTIF010000001">
    <property type="protein sequence ID" value="MCU7548277.1"/>
    <property type="molecule type" value="Genomic_DNA"/>
</dbReference>
<comment type="caution">
    <text evidence="9">The sequence shown here is derived from an EMBL/GenBank/DDBJ whole genome shotgun (WGS) entry which is preliminary data.</text>
</comment>
<dbReference type="Proteomes" id="UP001155483">
    <property type="component" value="Unassembled WGS sequence"/>
</dbReference>
<feature type="transmembrane region" description="Helical" evidence="7">
    <location>
        <begin position="107"/>
        <end position="126"/>
    </location>
</feature>
<dbReference type="InterPro" id="IPR017475">
    <property type="entry name" value="EPS_sugar_tfrase"/>
</dbReference>
<dbReference type="Gene3D" id="3.40.50.720">
    <property type="entry name" value="NAD(P)-binding Rossmann-like Domain"/>
    <property type="match status" value="1"/>
</dbReference>
<dbReference type="PANTHER" id="PTHR30576">
    <property type="entry name" value="COLANIC BIOSYNTHESIS UDP-GLUCOSE LIPID CARRIER TRANSFERASE"/>
    <property type="match status" value="1"/>
</dbReference>
<dbReference type="PANTHER" id="PTHR30576:SF0">
    <property type="entry name" value="UNDECAPRENYL-PHOSPHATE N-ACETYLGALACTOSAMINYL 1-PHOSPHATE TRANSFERASE-RELATED"/>
    <property type="match status" value="1"/>
</dbReference>
<dbReference type="InterPro" id="IPR003362">
    <property type="entry name" value="Bact_transf"/>
</dbReference>
<organism evidence="9 10">
    <name type="scientific">Paraflavisolibacter caeni</name>
    <dbReference type="NCBI Taxonomy" id="2982496"/>
    <lineage>
        <taxon>Bacteria</taxon>
        <taxon>Pseudomonadati</taxon>
        <taxon>Bacteroidota</taxon>
        <taxon>Chitinophagia</taxon>
        <taxon>Chitinophagales</taxon>
        <taxon>Chitinophagaceae</taxon>
        <taxon>Paraflavisolibacter</taxon>
    </lineage>
</organism>
<keyword evidence="5 7" id="KW-1133">Transmembrane helix</keyword>
<reference evidence="9" key="1">
    <citation type="submission" date="2022-09" db="EMBL/GenBank/DDBJ databases">
        <authorList>
            <person name="Yuan C."/>
            <person name="Ke Z."/>
        </authorList>
    </citation>
    <scope>NUCLEOTIDE SEQUENCE</scope>
    <source>
        <strain evidence="9">LB-8</strain>
    </source>
</reference>
<comment type="subcellular location">
    <subcellularLocation>
        <location evidence="1">Membrane</location>
        <topology evidence="1">Multi-pass membrane protein</topology>
    </subcellularLocation>
</comment>
<keyword evidence="10" id="KW-1185">Reference proteome</keyword>
<evidence type="ECO:0000313" key="9">
    <source>
        <dbReference type="EMBL" id="MCU7548277.1"/>
    </source>
</evidence>
<gene>
    <name evidence="9" type="ORF">OCK74_04085</name>
</gene>
<feature type="transmembrane region" description="Helical" evidence="7">
    <location>
        <begin position="12"/>
        <end position="31"/>
    </location>
</feature>
<feature type="transmembrane region" description="Helical" evidence="7">
    <location>
        <begin position="277"/>
        <end position="301"/>
    </location>
</feature>
<evidence type="ECO:0000259" key="8">
    <source>
        <dbReference type="Pfam" id="PF02397"/>
    </source>
</evidence>
<feature type="transmembrane region" description="Helical" evidence="7">
    <location>
        <begin position="43"/>
        <end position="62"/>
    </location>
</feature>
<proteinExistence type="inferred from homology"/>
<dbReference type="InterPro" id="IPR017473">
    <property type="entry name" value="Undecaprenyl-P_gluc_Ptfrase"/>
</dbReference>
<evidence type="ECO:0000256" key="6">
    <source>
        <dbReference type="ARBA" id="ARBA00023136"/>
    </source>
</evidence>
<dbReference type="NCBIfam" id="TIGR03025">
    <property type="entry name" value="EPS_sugtrans"/>
    <property type="match status" value="1"/>
</dbReference>
<protein>
    <submittedName>
        <fullName evidence="9">Undecaprenyl-phosphate glucose phosphotransferase</fullName>
        <ecNumber evidence="9">2.7.8.31</ecNumber>
    </submittedName>
</protein>
<dbReference type="EC" id="2.7.8.31" evidence="9"/>
<feature type="domain" description="Bacterial sugar transferase" evidence="8">
    <location>
        <begin position="272"/>
        <end position="456"/>
    </location>
</feature>
<dbReference type="AlphaFoldDB" id="A0A9X2XTR1"/>
<dbReference type="RefSeq" id="WP_279295721.1">
    <property type="nucleotide sequence ID" value="NZ_JAOTIF010000001.1"/>
</dbReference>
<feature type="transmembrane region" description="Helical" evidence="7">
    <location>
        <begin position="83"/>
        <end position="101"/>
    </location>
</feature>
<reference evidence="9" key="2">
    <citation type="submission" date="2023-04" db="EMBL/GenBank/DDBJ databases">
        <title>Paracnuella aquatica gen. nov., sp. nov., a member of the family Chitinophagaceae isolated from a hot spring.</title>
        <authorList>
            <person name="Wang C."/>
        </authorList>
    </citation>
    <scope>NUCLEOTIDE SEQUENCE</scope>
    <source>
        <strain evidence="9">LB-8</strain>
    </source>
</reference>
<evidence type="ECO:0000313" key="10">
    <source>
        <dbReference type="Proteomes" id="UP001155483"/>
    </source>
</evidence>
<dbReference type="Pfam" id="PF13727">
    <property type="entry name" value="CoA_binding_3"/>
    <property type="match status" value="1"/>
</dbReference>
<comment type="similarity">
    <text evidence="2">Belongs to the bacterial sugar transferase family.</text>
</comment>
<keyword evidence="3 9" id="KW-0808">Transferase</keyword>